<sequence>MYRRHIHERLLIAVEQGDLPNVQLAVQQGANINEIPWGMESVLMRAIRCRHSLVAEYLIKQGVDLGYHYEKTSSPRGPTRPMQETARDYAEFYDLPDIVELIDRKTGHFR</sequence>
<gene>
    <name evidence="2" type="primary">LOC110991107</name>
</gene>
<organism evidence="1 2">
    <name type="scientific">Acanthaster planci</name>
    <name type="common">Crown-of-thorns starfish</name>
    <dbReference type="NCBI Taxonomy" id="133434"/>
    <lineage>
        <taxon>Eukaryota</taxon>
        <taxon>Metazoa</taxon>
        <taxon>Echinodermata</taxon>
        <taxon>Eleutherozoa</taxon>
        <taxon>Asterozoa</taxon>
        <taxon>Asteroidea</taxon>
        <taxon>Valvatacea</taxon>
        <taxon>Valvatida</taxon>
        <taxon>Acanthasteridae</taxon>
        <taxon>Acanthaster</taxon>
    </lineage>
</organism>
<name>A0A8B8A3M1_ACAPL</name>
<dbReference type="Gene3D" id="1.25.40.20">
    <property type="entry name" value="Ankyrin repeat-containing domain"/>
    <property type="match status" value="1"/>
</dbReference>
<keyword evidence="1" id="KW-1185">Reference proteome</keyword>
<dbReference type="GeneID" id="110991107"/>
<evidence type="ECO:0000313" key="2">
    <source>
        <dbReference type="RefSeq" id="XP_022111972.1"/>
    </source>
</evidence>
<dbReference type="OMA" id="INEIPWG"/>
<dbReference type="AlphaFoldDB" id="A0A8B8A3M1"/>
<dbReference type="InterPro" id="IPR036770">
    <property type="entry name" value="Ankyrin_rpt-contain_sf"/>
</dbReference>
<reference evidence="2" key="1">
    <citation type="submission" date="2025-08" db="UniProtKB">
        <authorList>
            <consortium name="RefSeq"/>
        </authorList>
    </citation>
    <scope>IDENTIFICATION</scope>
</reference>
<accession>A0A8B8A3M1</accession>
<dbReference type="Proteomes" id="UP000694845">
    <property type="component" value="Unplaced"/>
</dbReference>
<dbReference type="RefSeq" id="XP_022111972.1">
    <property type="nucleotide sequence ID" value="XM_022256280.1"/>
</dbReference>
<proteinExistence type="predicted"/>
<dbReference type="KEGG" id="aplc:110991107"/>
<evidence type="ECO:0000313" key="1">
    <source>
        <dbReference type="Proteomes" id="UP000694845"/>
    </source>
</evidence>
<protein>
    <submittedName>
        <fullName evidence="2">Uncharacterized protein LOC110991107</fullName>
    </submittedName>
</protein>
<dbReference type="SUPFAM" id="SSF48403">
    <property type="entry name" value="Ankyrin repeat"/>
    <property type="match status" value="1"/>
</dbReference>
<dbReference type="OrthoDB" id="10039713at2759"/>